<sequence length="293" mass="30682">MVPPPQGPAKRTSLSGPALVRILARFGETEVLASEQPLADRLSQWLGWTDAIALSTVLSAPAASMAAAAGARTNGADEAQRGLELRSALSKAIACDALLAPAKRALRGAALAQARAQVPETPEMDADFALYRQCYLALQQKMESDIGDLRTRLRSRLAVQSAPMAKLATLDAAMERSLAARERSLLGTVPGLLGAHFERLRKAAKAAQAELEAQADATKQAEAPTQAPTAAPAATPAADTPAGAAAQSPADRGAPGPQAWLDTFRKDMQSVLLAELDVRFQPVEGLIAALRAR</sequence>
<reference evidence="2 3" key="1">
    <citation type="submission" date="2018-05" db="EMBL/GenBank/DDBJ databases">
        <title>Genomic Encyclopedia of Type Strains, Phase IV (KMG-V): Genome sequencing to study the core and pangenomes of soil and plant-associated prokaryotes.</title>
        <authorList>
            <person name="Whitman W."/>
        </authorList>
    </citation>
    <scope>NUCLEOTIDE SEQUENCE [LARGE SCALE GENOMIC DNA]</scope>
    <source>
        <strain evidence="2 3">SIr-6563</strain>
    </source>
</reference>
<evidence type="ECO:0000256" key="1">
    <source>
        <dbReference type="SAM" id="MobiDB-lite"/>
    </source>
</evidence>
<evidence type="ECO:0000313" key="3">
    <source>
        <dbReference type="Proteomes" id="UP000247515"/>
    </source>
</evidence>
<name>A0ABX5MUL5_9BURK</name>
<protein>
    <submittedName>
        <fullName evidence="2">Uncharacterized protein DUF3348</fullName>
    </submittedName>
</protein>
<dbReference type="Proteomes" id="UP000247515">
    <property type="component" value="Unassembled WGS sequence"/>
</dbReference>
<comment type="caution">
    <text evidence="2">The sequence shown here is derived from an EMBL/GenBank/DDBJ whole genome shotgun (WGS) entry which is preliminary data.</text>
</comment>
<proteinExistence type="predicted"/>
<evidence type="ECO:0000313" key="2">
    <source>
        <dbReference type="EMBL" id="PXX19274.1"/>
    </source>
</evidence>
<dbReference type="RefSeq" id="WP_065057892.1">
    <property type="nucleotide sequence ID" value="NZ_CAJMXX010000014.1"/>
</dbReference>
<keyword evidence="3" id="KW-1185">Reference proteome</keyword>
<feature type="region of interest" description="Disordered" evidence="1">
    <location>
        <begin position="211"/>
        <end position="260"/>
    </location>
</feature>
<gene>
    <name evidence="2" type="ORF">C7400_103265</name>
</gene>
<dbReference type="Pfam" id="PF11828">
    <property type="entry name" value="DUF3348"/>
    <property type="match status" value="1"/>
</dbReference>
<feature type="compositionally biased region" description="Low complexity" evidence="1">
    <location>
        <begin position="211"/>
        <end position="250"/>
    </location>
</feature>
<accession>A0ABX5MUL5</accession>
<organism evidence="2 3">
    <name type="scientific">Paraburkholderia tropica</name>
    <dbReference type="NCBI Taxonomy" id="92647"/>
    <lineage>
        <taxon>Bacteria</taxon>
        <taxon>Pseudomonadati</taxon>
        <taxon>Pseudomonadota</taxon>
        <taxon>Betaproteobacteria</taxon>
        <taxon>Burkholderiales</taxon>
        <taxon>Burkholderiaceae</taxon>
        <taxon>Paraburkholderia</taxon>
    </lineage>
</organism>
<dbReference type="EMBL" id="QJJV01000003">
    <property type="protein sequence ID" value="PXX19274.1"/>
    <property type="molecule type" value="Genomic_DNA"/>
</dbReference>
<dbReference type="InterPro" id="IPR021783">
    <property type="entry name" value="DUF3348"/>
</dbReference>